<dbReference type="AlphaFoldDB" id="A0A163SHG0"/>
<reference evidence="3 4" key="1">
    <citation type="submission" date="2016-01" db="EMBL/GenBank/DDBJ databases">
        <title>Genome sequence of Oerskovia enterophila VJag, an agar and cellulose degrading bacterium.</title>
        <authorList>
            <person name="Poehlein A."/>
            <person name="Jag V."/>
            <person name="Bengelsdorf F."/>
            <person name="Duerre P."/>
            <person name="Daniel R."/>
        </authorList>
    </citation>
    <scope>NUCLEOTIDE SEQUENCE [LARGE SCALE GENOMIC DNA]</scope>
    <source>
        <strain evidence="3 4">VJag</strain>
    </source>
</reference>
<comment type="caution">
    <text evidence="3">The sequence shown here is derived from an EMBL/GenBank/DDBJ whole genome shotgun (WGS) entry which is preliminary data.</text>
</comment>
<dbReference type="RefSeq" id="WP_157516312.1">
    <property type="nucleotide sequence ID" value="NZ_LRIE01000052.1"/>
</dbReference>
<protein>
    <recommendedName>
        <fullName evidence="5">DUF5129 domain-containing protein</fullName>
    </recommendedName>
</protein>
<evidence type="ECO:0000256" key="1">
    <source>
        <dbReference type="SAM" id="MobiDB-lite"/>
    </source>
</evidence>
<feature type="region of interest" description="Disordered" evidence="1">
    <location>
        <begin position="661"/>
        <end position="682"/>
    </location>
</feature>
<accession>A0A163SHG0</accession>
<evidence type="ECO:0008006" key="5">
    <source>
        <dbReference type="Google" id="ProtNLM"/>
    </source>
</evidence>
<sequence length="682" mass="73427">MRARSALLLLSALALGAVLPLAASAQAAVDESPPSCQDVIELATSHRPSAALVAAAQVEAAGGAACEATVLAEAEESVAEAAVLLRRAQGLDAEAGRVAPDTEAAAELRGAADTSYAQALALDLGLTAAFDGLTSDPGSEAAPAGPAVAAARLVDLGHRAEARELLLTAVKEGKVEPENLDQALQDLLAPSPPETVVDWWDEDGRTWLTVGAWCVAGLALIYLVLWTWARRPPYRIDPATQAVTAGKADDVAQAWAEMLPRRLDDLAESTPAMRISTGPDTDLTLPDIDGMPSGFKAVVEFWTWFRRLRARHVSALLHDEGGKVGVTVSIRKRSGRLIETRTLRPLDDAAPVERATYLGLLPQAAVWIAFQTTERRHRVAVLGTRSEVAVLRFADSAALLAAGDKGAARQALLRARAADPAMLAAWLNLAVLDLRREGDDPAVAPQDWRARLEALHGVEQAASARLAELLGGAPHVRPTMRDHWWREVVRCRATVMRASYNRAITVLNWSVIDDTNEVRQHLGAALDSTRKAAVELRETTPRRSRWTAIRRTGHNVQRHSELMRRGHVDPGPAEFLTDVRKQLAAIYPSWETAYPDVLPGWVDYGIACVAATVVPRNADAPTRPAAVARVQSWLDRAFTKQPGHYVSAARRDPFFSHLVTVSDEPASAEPRPAPPDGPAAEN</sequence>
<feature type="signal peptide" evidence="2">
    <location>
        <begin position="1"/>
        <end position="27"/>
    </location>
</feature>
<dbReference type="EMBL" id="LRIE01000052">
    <property type="protein sequence ID" value="KZM36433.1"/>
    <property type="molecule type" value="Genomic_DNA"/>
</dbReference>
<gene>
    <name evidence="3" type="ORF">OJAG_09000</name>
</gene>
<evidence type="ECO:0000313" key="3">
    <source>
        <dbReference type="EMBL" id="KZM36433.1"/>
    </source>
</evidence>
<dbReference type="Proteomes" id="UP000076447">
    <property type="component" value="Unassembled WGS sequence"/>
</dbReference>
<evidence type="ECO:0000256" key="2">
    <source>
        <dbReference type="SAM" id="SignalP"/>
    </source>
</evidence>
<feature type="compositionally biased region" description="Pro residues" evidence="1">
    <location>
        <begin position="671"/>
        <end position="682"/>
    </location>
</feature>
<organism evidence="3 4">
    <name type="scientific">Oerskovia enterophila</name>
    <dbReference type="NCBI Taxonomy" id="43678"/>
    <lineage>
        <taxon>Bacteria</taxon>
        <taxon>Bacillati</taxon>
        <taxon>Actinomycetota</taxon>
        <taxon>Actinomycetes</taxon>
        <taxon>Micrococcales</taxon>
        <taxon>Cellulomonadaceae</taxon>
        <taxon>Oerskovia</taxon>
    </lineage>
</organism>
<feature type="chain" id="PRO_5007845809" description="DUF5129 domain-containing protein" evidence="2">
    <location>
        <begin position="28"/>
        <end position="682"/>
    </location>
</feature>
<name>A0A163SHG0_9CELL</name>
<keyword evidence="2" id="KW-0732">Signal</keyword>
<proteinExistence type="predicted"/>
<dbReference type="PATRIC" id="fig|43678.3.peg.941"/>
<evidence type="ECO:0000313" key="4">
    <source>
        <dbReference type="Proteomes" id="UP000076447"/>
    </source>
</evidence>
<dbReference type="OrthoDB" id="5675790at2"/>